<keyword evidence="3" id="KW-1133">Transmembrane helix</keyword>
<comment type="function">
    <text evidence="1">Has phosphodiesterase (PDE) activity against cyclic-di-AMP (c-di-AMP).</text>
</comment>
<feature type="coiled-coil region" evidence="2">
    <location>
        <begin position="632"/>
        <end position="659"/>
    </location>
</feature>
<evidence type="ECO:0000259" key="4">
    <source>
        <dbReference type="PROSITE" id="PS50887"/>
    </source>
</evidence>
<comment type="similarity">
    <text evidence="1">Belongs to the GdpP/PdeA phosphodiesterase family.</text>
</comment>
<evidence type="ECO:0000313" key="6">
    <source>
        <dbReference type="Proteomes" id="UP001236559"/>
    </source>
</evidence>
<feature type="domain" description="GGDEF" evidence="4">
    <location>
        <begin position="179"/>
        <end position="308"/>
    </location>
</feature>
<name>A0ABU0AVY1_9FIRM</name>
<dbReference type="PIRSF" id="PIRSF026583">
    <property type="entry name" value="YybT"/>
    <property type="match status" value="1"/>
</dbReference>
<evidence type="ECO:0000256" key="3">
    <source>
        <dbReference type="SAM" id="Phobius"/>
    </source>
</evidence>
<protein>
    <recommendedName>
        <fullName evidence="1">Cyclic-di-AMP phosphodiesterase</fullName>
        <ecNumber evidence="1">3.1.4.-</ecNumber>
    </recommendedName>
</protein>
<dbReference type="Gene3D" id="3.30.450.20">
    <property type="entry name" value="PAS domain"/>
    <property type="match status" value="1"/>
</dbReference>
<accession>A0ABU0AVY1</accession>
<reference evidence="5 6" key="1">
    <citation type="submission" date="2023-07" db="EMBL/GenBank/DDBJ databases">
        <title>Genomic Encyclopedia of Type Strains, Phase IV (KMG-IV): sequencing the most valuable type-strain genomes for metagenomic binning, comparative biology and taxonomic classification.</title>
        <authorList>
            <person name="Goeker M."/>
        </authorList>
    </citation>
    <scope>NUCLEOTIDE SEQUENCE [LARGE SCALE GENOMIC DNA]</scope>
    <source>
        <strain evidence="5 6">DSM 22616</strain>
    </source>
</reference>
<evidence type="ECO:0000256" key="2">
    <source>
        <dbReference type="SAM" id="Coils"/>
    </source>
</evidence>
<dbReference type="InterPro" id="IPR001667">
    <property type="entry name" value="DDH_dom"/>
</dbReference>
<evidence type="ECO:0000256" key="1">
    <source>
        <dbReference type="PIRNR" id="PIRNR026583"/>
    </source>
</evidence>
<dbReference type="Pfam" id="PF01368">
    <property type="entry name" value="DHH"/>
    <property type="match status" value="1"/>
</dbReference>
<dbReference type="Pfam" id="PF24898">
    <property type="entry name" value="GGDEF_GdpP"/>
    <property type="match status" value="1"/>
</dbReference>
<dbReference type="PROSITE" id="PS50887">
    <property type="entry name" value="GGDEF"/>
    <property type="match status" value="1"/>
</dbReference>
<dbReference type="InterPro" id="IPR000160">
    <property type="entry name" value="GGDEF_dom"/>
</dbReference>
<dbReference type="Gene3D" id="3.90.1640.10">
    <property type="entry name" value="inorganic pyrophosphatase (n-terminal core)"/>
    <property type="match status" value="1"/>
</dbReference>
<dbReference type="InterPro" id="IPR029787">
    <property type="entry name" value="Nucleotide_cyclase"/>
</dbReference>
<organism evidence="5 6">
    <name type="scientific">Peptoniphilus koenoeneniae</name>
    <dbReference type="NCBI Taxonomy" id="507751"/>
    <lineage>
        <taxon>Bacteria</taxon>
        <taxon>Bacillati</taxon>
        <taxon>Bacillota</taxon>
        <taxon>Tissierellia</taxon>
        <taxon>Tissierellales</taxon>
        <taxon>Peptoniphilaceae</taxon>
        <taxon>Peptoniphilus</taxon>
    </lineage>
</organism>
<proteinExistence type="inferred from homology"/>
<feature type="transmembrane region" description="Helical" evidence="3">
    <location>
        <begin position="12"/>
        <end position="45"/>
    </location>
</feature>
<comment type="subcellular location">
    <subcellularLocation>
        <location evidence="1">Cell membrane</location>
    </subcellularLocation>
</comment>
<dbReference type="Proteomes" id="UP001236559">
    <property type="component" value="Unassembled WGS sequence"/>
</dbReference>
<keyword evidence="1 3" id="KW-0472">Membrane</keyword>
<keyword evidence="1" id="KW-1003">Cell membrane</keyword>
<comment type="catalytic activity">
    <reaction evidence="1">
        <text>3',3'-c-di-AMP + H2O = 5'-O-phosphonoadenylyl-(3'-&gt;5')-adenosine + H(+)</text>
        <dbReference type="Rhea" id="RHEA:54420"/>
        <dbReference type="ChEBI" id="CHEBI:15377"/>
        <dbReference type="ChEBI" id="CHEBI:15378"/>
        <dbReference type="ChEBI" id="CHEBI:71500"/>
        <dbReference type="ChEBI" id="CHEBI:138171"/>
    </reaction>
</comment>
<dbReference type="Gene3D" id="3.10.310.30">
    <property type="match status" value="1"/>
</dbReference>
<dbReference type="InterPro" id="IPR038763">
    <property type="entry name" value="DHH_sf"/>
</dbReference>
<dbReference type="SUPFAM" id="SSF64182">
    <property type="entry name" value="DHH phosphoesterases"/>
    <property type="match status" value="1"/>
</dbReference>
<dbReference type="InterPro" id="IPR014528">
    <property type="entry name" value="GdpP/PdeA"/>
</dbReference>
<dbReference type="Pfam" id="PF02272">
    <property type="entry name" value="DHHA1"/>
    <property type="match status" value="1"/>
</dbReference>
<gene>
    <name evidence="5" type="ORF">J2S72_001405</name>
</gene>
<dbReference type="PANTHER" id="PTHR47618">
    <property type="entry name" value="BIFUNCTIONAL OLIGORIBONUCLEASE AND PAP PHOSPHATASE NRNA"/>
    <property type="match status" value="1"/>
</dbReference>
<comment type="caution">
    <text evidence="5">The sequence shown here is derived from an EMBL/GenBank/DDBJ whole genome shotgun (WGS) entry which is preliminary data.</text>
</comment>
<dbReference type="EC" id="3.1.4.-" evidence="1"/>
<keyword evidence="2" id="KW-0175">Coiled coil</keyword>
<keyword evidence="3" id="KW-0812">Transmembrane</keyword>
<dbReference type="InterPro" id="IPR051319">
    <property type="entry name" value="Oligoribo/pAp-PDE_c-di-AMP_PDE"/>
</dbReference>
<dbReference type="SUPFAM" id="SSF55073">
    <property type="entry name" value="Nucleotide cyclase"/>
    <property type="match status" value="1"/>
</dbReference>
<dbReference type="PANTHER" id="PTHR47618:SF2">
    <property type="entry name" value="CYCLIC-DI-AMP PHOSPHODIESTERASE GDPP"/>
    <property type="match status" value="1"/>
</dbReference>
<dbReference type="RefSeq" id="WP_307495248.1">
    <property type="nucleotide sequence ID" value="NZ_JAUSTN010000007.1"/>
</dbReference>
<dbReference type="InterPro" id="IPR003156">
    <property type="entry name" value="DHHA1_dom"/>
</dbReference>
<keyword evidence="1" id="KW-0378">Hydrolase</keyword>
<dbReference type="EMBL" id="JAUSTN010000007">
    <property type="protein sequence ID" value="MDQ0275378.1"/>
    <property type="molecule type" value="Genomic_DNA"/>
</dbReference>
<keyword evidence="6" id="KW-1185">Reference proteome</keyword>
<evidence type="ECO:0000313" key="5">
    <source>
        <dbReference type="EMBL" id="MDQ0275378.1"/>
    </source>
</evidence>
<sequence>MKDKFFNLFDARFILAFSFIVLIVITVLKPFVGGIAGLIYIYLIFISYKNIKDKNYASQRYIEQISQDFDSVTKQAVFNMPFPMVICDGDGTVLWYNTLFVNLFSSELMGENIKNILPQIIREDINETGYYISFDSKDYIVYKNNVDLSTGSSERKSIQMYFMVDSSDYKKLQRVYIDSKAMILKIEVDNYDEALDSTPDSSRPILIAEIDSILNSYFDEYQGLLIKSDSDTYIAVLSFQALKQIKERRFDLLDDLRELDKGNAIPITLSIGVSSFGKSFSESYQEADTALDIALGRGGDQAVVRVDDNYEFFGGRSKAVEKRNKVKARVIGVALRQLIDATDEVFIMGHANPDMDAMGAAIGVHRAVLNRGKKGYIVFNEINPSIENLMIRLKEEEPELLKDFLNSEAALGKIKSNSLIIMVDNHRPSMTECPELIAKTNQIVILDHHRRSKEFVDNPVLTYIEPYASSTCELVTEMLTYMSDNSNLTHFEADALMSGIIVDTKNFTFQTGVRTFEAASMLRRQGSDMVKVQALFKNDLDTLQSKAEVVHATKIIDGKIAISKLDRYQENSILIAAQAADELLQINNIEASFVLTHKDNKIHISGRSRGSFSVQLVLEKIGGGGHLNMAGAQVETDSIEEAEKILRNALDEYMKEVENK</sequence>